<dbReference type="Proteomes" id="UP001275440">
    <property type="component" value="Unassembled WGS sequence"/>
</dbReference>
<reference evidence="1 2" key="1">
    <citation type="submission" date="2019-10" db="EMBL/GenBank/DDBJ databases">
        <title>Draft Genome Assembly of Rhodococcus zopfii DSM44189.</title>
        <authorList>
            <person name="Sutton J.M."/>
            <person name="Akob D.M."/>
            <person name="Bushman T.J."/>
        </authorList>
    </citation>
    <scope>NUCLEOTIDE SEQUENCE [LARGE SCALE GENOMIC DNA]</scope>
    <source>
        <strain evidence="1 2">DSM 44189</strain>
    </source>
</reference>
<proteinExistence type="predicted"/>
<name>A0ABU3WVE3_9NOCA</name>
<dbReference type="EMBL" id="WBMO01000005">
    <property type="protein sequence ID" value="MDV2477966.1"/>
    <property type="molecule type" value="Genomic_DNA"/>
</dbReference>
<protein>
    <submittedName>
        <fullName evidence="1">Uncharacterized protein</fullName>
    </submittedName>
</protein>
<evidence type="ECO:0000313" key="2">
    <source>
        <dbReference type="Proteomes" id="UP001275440"/>
    </source>
</evidence>
<comment type="caution">
    <text evidence="1">The sequence shown here is derived from an EMBL/GenBank/DDBJ whole genome shotgun (WGS) entry which is preliminary data.</text>
</comment>
<keyword evidence="2" id="KW-1185">Reference proteome</keyword>
<sequence length="60" mass="6900">MEMDEQLHELAWQLSEAGHDWVAVADELGCDATLAQAMAERYRDNTDARAQETQFRLFDV</sequence>
<evidence type="ECO:0000313" key="1">
    <source>
        <dbReference type="EMBL" id="MDV2477966.1"/>
    </source>
</evidence>
<organism evidence="1 2">
    <name type="scientific">Rhodococcus zopfii</name>
    <dbReference type="NCBI Taxonomy" id="43772"/>
    <lineage>
        <taxon>Bacteria</taxon>
        <taxon>Bacillati</taxon>
        <taxon>Actinomycetota</taxon>
        <taxon>Actinomycetes</taxon>
        <taxon>Mycobacteriales</taxon>
        <taxon>Nocardiaceae</taxon>
        <taxon>Rhodococcus</taxon>
    </lineage>
</organism>
<gene>
    <name evidence="1" type="ORF">F8M49_25855</name>
</gene>
<accession>A0ABU3WVE3</accession>